<reference evidence="1 2" key="1">
    <citation type="submission" date="2016-10" db="EMBL/GenBank/DDBJ databases">
        <authorList>
            <person name="de Groot N.N."/>
        </authorList>
    </citation>
    <scope>NUCLEOTIDE SEQUENCE [LARGE SCALE GENOMIC DNA]</scope>
    <source>
        <strain evidence="1 2">DSM 25294</strain>
    </source>
</reference>
<name>A0A1G8QRS0_9RHOB</name>
<accession>A0A1G8QRS0</accession>
<evidence type="ECO:0000313" key="2">
    <source>
        <dbReference type="Proteomes" id="UP000199382"/>
    </source>
</evidence>
<dbReference type="Pfam" id="PF10025">
    <property type="entry name" value="DUF2267"/>
    <property type="match status" value="1"/>
</dbReference>
<gene>
    <name evidence="1" type="ORF">SAMN04488026_101172</name>
</gene>
<dbReference type="AlphaFoldDB" id="A0A1G8QRS0"/>
<dbReference type="RefSeq" id="WP_093152721.1">
    <property type="nucleotide sequence ID" value="NZ_FNEK01000011.1"/>
</dbReference>
<protein>
    <submittedName>
        <fullName evidence="1">Uncharacterized conserved protein, DUF2267 family</fullName>
    </submittedName>
</protein>
<evidence type="ECO:0000313" key="1">
    <source>
        <dbReference type="EMBL" id="SDJ07025.1"/>
    </source>
</evidence>
<dbReference type="Proteomes" id="UP000199382">
    <property type="component" value="Unassembled WGS sequence"/>
</dbReference>
<dbReference type="Gene3D" id="1.10.490.110">
    <property type="entry name" value="Uncharacterized conserved protein DUF2267"/>
    <property type="match status" value="1"/>
</dbReference>
<proteinExistence type="predicted"/>
<dbReference type="InterPro" id="IPR038282">
    <property type="entry name" value="DUF2267_sf"/>
</dbReference>
<dbReference type="OrthoDB" id="20942at2"/>
<dbReference type="STRING" id="571298.SAMN04488026_101172"/>
<sequence length="141" mass="16138">MAHTGHPAIDEAPQVVAEWVNLLCEDLEWDEKRRGYLLLHETLHAIRDFLTVDEAADLAAQLPLIIRGIYYTGWNPSATPIKPRSKTAFLDRVSRHFDKIPLEDPERAVAAVFDLLRRKVSFSELQQVSHAMRGPLQDLWT</sequence>
<keyword evidence="2" id="KW-1185">Reference proteome</keyword>
<organism evidence="1 2">
    <name type="scientific">Aliiruegeria lutimaris</name>
    <dbReference type="NCBI Taxonomy" id="571298"/>
    <lineage>
        <taxon>Bacteria</taxon>
        <taxon>Pseudomonadati</taxon>
        <taxon>Pseudomonadota</taxon>
        <taxon>Alphaproteobacteria</taxon>
        <taxon>Rhodobacterales</taxon>
        <taxon>Roseobacteraceae</taxon>
        <taxon>Aliiruegeria</taxon>
    </lineage>
</organism>
<dbReference type="EMBL" id="FNEK01000011">
    <property type="protein sequence ID" value="SDJ07025.1"/>
    <property type="molecule type" value="Genomic_DNA"/>
</dbReference>
<dbReference type="InterPro" id="IPR018727">
    <property type="entry name" value="DUF2267"/>
</dbReference>